<evidence type="ECO:0000256" key="1">
    <source>
        <dbReference type="SAM" id="Phobius"/>
    </source>
</evidence>
<feature type="transmembrane region" description="Helical" evidence="1">
    <location>
        <begin position="103"/>
        <end position="124"/>
    </location>
</feature>
<sequence>MKRDREIFLSSLGFFFFFLELSPSFLSKHCLQFSFKSPSFVLPFLLGLFLSLLSPSFFFHFSLSLFFSSFVGGTSLTSGRLLSFSFFAFSFFLSSSFQDSLLFSFLSKVDRSAFLLFLPFVIYLERRALLGKMREDCNKSHPDSGVYTPPSSFPYHPHRFAFLSSFLRKEGRGVYTLGAIVGVLLSLSLLPFFLRAEASFPPSDISGEKSRDFPSSSFSSFSSSSLPLSARNSNTFLTNEDQAPPRRLQAGVYYSEDDRARKGQIYLWVSLTLVGVLILAIFYLLKIASVRNTNGYKIIDTPSS</sequence>
<feature type="transmembrane region" description="Helical" evidence="1">
    <location>
        <begin position="43"/>
        <end position="67"/>
    </location>
</feature>
<proteinExistence type="predicted"/>
<keyword evidence="1" id="KW-0472">Membrane</keyword>
<evidence type="ECO:0000313" key="2">
    <source>
        <dbReference type="EMBL" id="PHJ14833.1"/>
    </source>
</evidence>
<feature type="transmembrane region" description="Helical" evidence="1">
    <location>
        <begin position="265"/>
        <end position="285"/>
    </location>
</feature>
<dbReference type="RefSeq" id="XP_067916568.1">
    <property type="nucleotide sequence ID" value="XM_068071456.1"/>
</dbReference>
<keyword evidence="1 2" id="KW-0812">Transmembrane</keyword>
<name>A0A2C6KEN0_9APIC</name>
<dbReference type="AlphaFoldDB" id="A0A2C6KEN0"/>
<comment type="caution">
    <text evidence="2">The sequence shown here is derived from an EMBL/GenBank/DDBJ whole genome shotgun (WGS) entry which is preliminary data.</text>
</comment>
<feature type="transmembrane region" description="Helical" evidence="1">
    <location>
        <begin position="79"/>
        <end position="97"/>
    </location>
</feature>
<dbReference type="EMBL" id="MIGC01010995">
    <property type="protein sequence ID" value="PHJ14833.1"/>
    <property type="molecule type" value="Genomic_DNA"/>
</dbReference>
<reference evidence="2 3" key="1">
    <citation type="journal article" date="2017" name="Int. J. Parasitol.">
        <title>The genome of the protozoan parasite Cystoisospora suis and a reverse vaccinology approach to identify vaccine candidates.</title>
        <authorList>
            <person name="Palmieri N."/>
            <person name="Shrestha A."/>
            <person name="Ruttkowski B."/>
            <person name="Beck T."/>
            <person name="Vogl C."/>
            <person name="Tomley F."/>
            <person name="Blake D.P."/>
            <person name="Joachim A."/>
        </authorList>
    </citation>
    <scope>NUCLEOTIDE SEQUENCE [LARGE SCALE GENOMIC DNA]</scope>
    <source>
        <strain evidence="2 3">Wien I</strain>
    </source>
</reference>
<dbReference type="Proteomes" id="UP000221165">
    <property type="component" value="Unassembled WGS sequence"/>
</dbReference>
<evidence type="ECO:0000313" key="3">
    <source>
        <dbReference type="Proteomes" id="UP000221165"/>
    </source>
</evidence>
<feature type="transmembrane region" description="Helical" evidence="1">
    <location>
        <begin position="174"/>
        <end position="194"/>
    </location>
</feature>
<keyword evidence="1" id="KW-1133">Transmembrane helix</keyword>
<dbReference type="OrthoDB" id="347242at2759"/>
<protein>
    <submittedName>
        <fullName evidence="2">Transmembrane protein</fullName>
    </submittedName>
</protein>
<accession>A0A2C6KEN0</accession>
<feature type="non-terminal residue" evidence="2">
    <location>
        <position position="304"/>
    </location>
</feature>
<keyword evidence="3" id="KW-1185">Reference proteome</keyword>
<gene>
    <name evidence="2" type="ORF">CSUI_011357</name>
</gene>
<organism evidence="2 3">
    <name type="scientific">Cystoisospora suis</name>
    <dbReference type="NCBI Taxonomy" id="483139"/>
    <lineage>
        <taxon>Eukaryota</taxon>
        <taxon>Sar</taxon>
        <taxon>Alveolata</taxon>
        <taxon>Apicomplexa</taxon>
        <taxon>Conoidasida</taxon>
        <taxon>Coccidia</taxon>
        <taxon>Eucoccidiorida</taxon>
        <taxon>Eimeriorina</taxon>
        <taxon>Sarcocystidae</taxon>
        <taxon>Cystoisospora</taxon>
    </lineage>
</organism>
<dbReference type="VEuPathDB" id="ToxoDB:CSUI_011357"/>
<dbReference type="GeneID" id="94434667"/>